<dbReference type="SUPFAM" id="SSF53244">
    <property type="entry name" value="MurD-like peptide ligases, peptide-binding domain"/>
    <property type="match status" value="1"/>
</dbReference>
<evidence type="ECO:0000256" key="13">
    <source>
        <dbReference type="ARBA" id="ARBA00022842"/>
    </source>
</evidence>
<dbReference type="UniPathway" id="UPA00850"/>
<comment type="function">
    <text evidence="17">Catalyzes conversion of folates to polyglutamate derivatives allowing concentration of folate compounds in the cell and the intracellular retention of these cofactors, which are important substrates for most of the folate-dependent enzymes that are involved in one-carbon transfer reactions involved in purine, pyrimidine and amino acid synthesis.</text>
</comment>
<keyword evidence="12 18" id="KW-0067">ATP-binding</keyword>
<dbReference type="GO" id="GO:0005524">
    <property type="term" value="F:ATP binding"/>
    <property type="evidence" value="ECO:0007669"/>
    <property type="project" value="UniProtKB-KW"/>
</dbReference>
<dbReference type="InterPro" id="IPR036615">
    <property type="entry name" value="Mur_ligase_C_dom_sf"/>
</dbReference>
<evidence type="ECO:0000256" key="15">
    <source>
        <dbReference type="ARBA" id="ARBA00023136"/>
    </source>
</evidence>
<dbReference type="GO" id="GO:0005743">
    <property type="term" value="C:mitochondrial inner membrane"/>
    <property type="evidence" value="ECO:0007669"/>
    <property type="project" value="UniProtKB-SubCell"/>
</dbReference>
<dbReference type="NCBIfam" id="TIGR01499">
    <property type="entry name" value="folC"/>
    <property type="match status" value="1"/>
</dbReference>
<name>A0A1J9PU56_9EURO</name>
<dbReference type="PROSITE" id="PS01012">
    <property type="entry name" value="FOLYLPOLYGLU_SYNT_2"/>
    <property type="match status" value="1"/>
</dbReference>
<evidence type="ECO:0000256" key="11">
    <source>
        <dbReference type="ARBA" id="ARBA00022792"/>
    </source>
</evidence>
<dbReference type="PANTHER" id="PTHR11136:SF5">
    <property type="entry name" value="FOLYLPOLYGLUTAMATE SYNTHASE, MITOCHONDRIAL"/>
    <property type="match status" value="1"/>
</dbReference>
<dbReference type="Gene3D" id="3.90.190.20">
    <property type="entry name" value="Mur ligase, C-terminal domain"/>
    <property type="match status" value="1"/>
</dbReference>
<evidence type="ECO:0000256" key="18">
    <source>
        <dbReference type="PIRSR" id="PIRSR038895-1"/>
    </source>
</evidence>
<gene>
    <name evidence="20" type="ORF">AJ78_00130</name>
</gene>
<keyword evidence="11" id="KW-0999">Mitochondrion inner membrane</keyword>
<comment type="catalytic activity">
    <reaction evidence="16 17">
        <text>(6S)-5,6,7,8-tetrahydrofolyl-(gamma-L-Glu)(n) + L-glutamate + ATP = (6S)-5,6,7,8-tetrahydrofolyl-(gamma-L-Glu)(n+1) + ADP + phosphate + H(+)</text>
        <dbReference type="Rhea" id="RHEA:10580"/>
        <dbReference type="Rhea" id="RHEA-COMP:14738"/>
        <dbReference type="Rhea" id="RHEA-COMP:14740"/>
        <dbReference type="ChEBI" id="CHEBI:15378"/>
        <dbReference type="ChEBI" id="CHEBI:29985"/>
        <dbReference type="ChEBI" id="CHEBI:30616"/>
        <dbReference type="ChEBI" id="CHEBI:43474"/>
        <dbReference type="ChEBI" id="CHEBI:141005"/>
        <dbReference type="ChEBI" id="CHEBI:456216"/>
        <dbReference type="EC" id="6.3.2.17"/>
    </reaction>
</comment>
<feature type="binding site" evidence="19">
    <location>
        <position position="107"/>
    </location>
    <ligand>
        <name>Mg(2+)</name>
        <dbReference type="ChEBI" id="CHEBI:18420"/>
        <label>1</label>
    </ligand>
</feature>
<evidence type="ECO:0000256" key="5">
    <source>
        <dbReference type="ARBA" id="ARBA00008276"/>
    </source>
</evidence>
<dbReference type="Gene3D" id="3.40.1190.10">
    <property type="entry name" value="Mur-like, catalytic domain"/>
    <property type="match status" value="1"/>
</dbReference>
<dbReference type="PIRSF" id="PIRSF038895">
    <property type="entry name" value="FPGS"/>
    <property type="match status" value="1"/>
</dbReference>
<proteinExistence type="inferred from homology"/>
<dbReference type="Proteomes" id="UP000182235">
    <property type="component" value="Unassembled WGS sequence"/>
</dbReference>
<organism evidence="20 21">
    <name type="scientific">Emergomyces pasteurianus Ep9510</name>
    <dbReference type="NCBI Taxonomy" id="1447872"/>
    <lineage>
        <taxon>Eukaryota</taxon>
        <taxon>Fungi</taxon>
        <taxon>Dikarya</taxon>
        <taxon>Ascomycota</taxon>
        <taxon>Pezizomycotina</taxon>
        <taxon>Eurotiomycetes</taxon>
        <taxon>Eurotiomycetidae</taxon>
        <taxon>Onygenales</taxon>
        <taxon>Ajellomycetaceae</taxon>
        <taxon>Emergomyces</taxon>
    </lineage>
</organism>
<comment type="pathway">
    <text evidence="4 17">Cofactor biosynthesis; tetrahydrofolylpolyglutamate biosynthesis.</text>
</comment>
<evidence type="ECO:0000256" key="12">
    <source>
        <dbReference type="ARBA" id="ARBA00022840"/>
    </source>
</evidence>
<evidence type="ECO:0000256" key="1">
    <source>
        <dbReference type="ARBA" id="ARBA00004273"/>
    </source>
</evidence>
<keyword evidence="8 17" id="KW-0436">Ligase</keyword>
<dbReference type="STRING" id="1447872.A0A1J9PU56"/>
<dbReference type="GO" id="GO:0006730">
    <property type="term" value="P:one-carbon metabolic process"/>
    <property type="evidence" value="ECO:0007669"/>
    <property type="project" value="UniProtKB-KW"/>
</dbReference>
<evidence type="ECO:0000313" key="20">
    <source>
        <dbReference type="EMBL" id="OJD19936.1"/>
    </source>
</evidence>
<dbReference type="GO" id="GO:0046872">
    <property type="term" value="F:metal ion binding"/>
    <property type="evidence" value="ECO:0007669"/>
    <property type="project" value="UniProtKB-KW"/>
</dbReference>
<dbReference type="EMBL" id="LGRN01000002">
    <property type="protein sequence ID" value="OJD19936.1"/>
    <property type="molecule type" value="Genomic_DNA"/>
</dbReference>
<evidence type="ECO:0000256" key="3">
    <source>
        <dbReference type="ARBA" id="ARBA00004496"/>
    </source>
</evidence>
<keyword evidence="6" id="KW-0963">Cytoplasm</keyword>
<dbReference type="OrthoDB" id="5212574at2759"/>
<comment type="cofactor">
    <cofactor evidence="17">
        <name>a monovalent cation</name>
        <dbReference type="ChEBI" id="CHEBI:60242"/>
    </cofactor>
    <text evidence="17">A monovalent cation.</text>
</comment>
<feature type="binding site" evidence="19">
    <location>
        <position position="211"/>
    </location>
    <ligand>
        <name>Mg(2+)</name>
        <dbReference type="ChEBI" id="CHEBI:18420"/>
        <label>1</label>
    </ligand>
</feature>
<evidence type="ECO:0000256" key="14">
    <source>
        <dbReference type="ARBA" id="ARBA00023128"/>
    </source>
</evidence>
<keyword evidence="14" id="KW-0496">Mitochondrion</keyword>
<reference evidence="20 21" key="1">
    <citation type="submission" date="2015-07" db="EMBL/GenBank/DDBJ databases">
        <title>Emmonsia species relationships and genome sequence.</title>
        <authorList>
            <consortium name="The Broad Institute Genomics Platform"/>
            <person name="Cuomo C.A."/>
            <person name="Munoz J.F."/>
            <person name="Imamovic A."/>
            <person name="Priest M.E."/>
            <person name="Young S."/>
            <person name="Clay O.K."/>
            <person name="McEwen J.G."/>
        </authorList>
    </citation>
    <scope>NUCLEOTIDE SEQUENCE [LARGE SCALE GENOMIC DNA]</scope>
    <source>
        <strain evidence="20 21">UAMH 9510</strain>
    </source>
</reference>
<dbReference type="InterPro" id="IPR001645">
    <property type="entry name" value="Folylpolyglutamate_synth"/>
</dbReference>
<dbReference type="GO" id="GO:0004326">
    <property type="term" value="F:tetrahydrofolylpolyglutamate synthase activity"/>
    <property type="evidence" value="ECO:0007669"/>
    <property type="project" value="UniProtKB-EC"/>
</dbReference>
<dbReference type="EC" id="6.3.2.17" evidence="17"/>
<evidence type="ECO:0000256" key="16">
    <source>
        <dbReference type="ARBA" id="ARBA00047493"/>
    </source>
</evidence>
<protein>
    <recommendedName>
        <fullName evidence="17">Folylpolyglutamate synthase</fullName>
        <ecNumber evidence="17">6.3.2.17</ecNumber>
    </recommendedName>
    <alternativeName>
        <fullName evidence="17">Folylpoly-gamma-glutamate synthetase</fullName>
    </alternativeName>
    <alternativeName>
        <fullName evidence="17">Tetrahydrofolylpolyglutamate synthase</fullName>
    </alternativeName>
</protein>
<evidence type="ECO:0000256" key="17">
    <source>
        <dbReference type="PIRNR" id="PIRNR038895"/>
    </source>
</evidence>
<evidence type="ECO:0000256" key="4">
    <source>
        <dbReference type="ARBA" id="ARBA00005150"/>
    </source>
</evidence>
<accession>A0A1J9PU56</accession>
<dbReference type="SUPFAM" id="SSF53623">
    <property type="entry name" value="MurD-like peptide ligases, catalytic domain"/>
    <property type="match status" value="1"/>
</dbReference>
<evidence type="ECO:0000256" key="8">
    <source>
        <dbReference type="ARBA" id="ARBA00022598"/>
    </source>
</evidence>
<dbReference type="InterPro" id="IPR018109">
    <property type="entry name" value="Folylpolyglutamate_synth_CS"/>
</dbReference>
<feature type="binding site" evidence="18">
    <location>
        <position position="348"/>
    </location>
    <ligand>
        <name>ATP</name>
        <dbReference type="ChEBI" id="CHEBI:30616"/>
    </ligand>
</feature>
<dbReference type="AlphaFoldDB" id="A0A1J9PU56"/>
<dbReference type="PANTHER" id="PTHR11136">
    <property type="entry name" value="FOLYLPOLYGLUTAMATE SYNTHASE-RELATED"/>
    <property type="match status" value="1"/>
</dbReference>
<evidence type="ECO:0000256" key="7">
    <source>
        <dbReference type="ARBA" id="ARBA00022563"/>
    </source>
</evidence>
<comment type="caution">
    <text evidence="20">The sequence shown here is derived from an EMBL/GenBank/DDBJ whole genome shotgun (WGS) entry which is preliminary data.</text>
</comment>
<keyword evidence="15" id="KW-0472">Membrane</keyword>
<keyword evidence="10 18" id="KW-0547">Nucleotide-binding</keyword>
<keyword evidence="13 19" id="KW-0460">Magnesium</keyword>
<evidence type="ECO:0000256" key="10">
    <source>
        <dbReference type="ARBA" id="ARBA00022741"/>
    </source>
</evidence>
<dbReference type="FunFam" id="3.40.1190.10:FF:000009">
    <property type="entry name" value="Folylpolyglutamate synthase"/>
    <property type="match status" value="1"/>
</dbReference>
<comment type="similarity">
    <text evidence="5 17">Belongs to the folylpolyglutamate synthase family.</text>
</comment>
<sequence length="529" mass="57832">MARNYEDAILALNSLQSNFAIVNAIRQAGPNMNFRAIPEMIEWCQKIGYQPSDLNQLNLIHIAGTKGKGSTCAFISSILSQYLRSTPEYSLTKPPPPKISKIGLYTSPHLRFVRERIQINNEPLSERQFAKYFFEVWDRLEASAKAAGMDPADPASKPVYFRFLTLMAFHAYTCEGVDAAIIECGIGGEYDTTNIIDKPIVTGITSLGIDHQSMLGDTIEEIAWHKAGIMKKGVASFTAPQNEKAMTVLEKRATEKEAELRVATSHPELTPNNPTAVRLGLSGEFQYTNANLAVAVAASFLRSRGLEEVAADVNSFPLPEKFKRGLETTKLGGRCETRLEKNITWYIDGGHTLESIEATGKWFASQHARADAPSPPSQVPSSKDSEPKPCILIFNQQTRDSVGLARALHKTLSLSSVNLIFTHAIFCTNVTFKQVGYRPDLVSINTNASDIEALRVQRALAETWKELSPSTEVLAKATIEEAVEVVRGIAIVRRQGLSAGDEAAVSALVTGSLHLVGGLLEVLETTSSP</sequence>
<dbReference type="InterPro" id="IPR036565">
    <property type="entry name" value="Mur-like_cat_sf"/>
</dbReference>
<evidence type="ECO:0000256" key="2">
    <source>
        <dbReference type="ARBA" id="ARBA00004305"/>
    </source>
</evidence>
<keyword evidence="7 17" id="KW-0554">One-carbon metabolism</keyword>
<feature type="binding site" evidence="19">
    <location>
        <position position="183"/>
    </location>
    <ligand>
        <name>Mg(2+)</name>
        <dbReference type="ChEBI" id="CHEBI:18420"/>
        <label>1</label>
    </ligand>
</feature>
<comment type="subcellular location">
    <subcellularLocation>
        <location evidence="3">Cytoplasm</location>
    </subcellularLocation>
    <subcellularLocation>
        <location evidence="1">Mitochondrion inner membrane</location>
    </subcellularLocation>
    <subcellularLocation>
        <location evidence="2">Mitochondrion matrix</location>
    </subcellularLocation>
</comment>
<evidence type="ECO:0000256" key="9">
    <source>
        <dbReference type="ARBA" id="ARBA00022723"/>
    </source>
</evidence>
<dbReference type="VEuPathDB" id="FungiDB:AJ78_00130"/>
<feature type="binding site" evidence="18">
    <location>
        <position position="334"/>
    </location>
    <ligand>
        <name>ATP</name>
        <dbReference type="ChEBI" id="CHEBI:30616"/>
    </ligand>
</feature>
<evidence type="ECO:0000313" key="21">
    <source>
        <dbReference type="Proteomes" id="UP000182235"/>
    </source>
</evidence>
<keyword evidence="9 19" id="KW-0479">Metal-binding</keyword>
<evidence type="ECO:0000256" key="19">
    <source>
        <dbReference type="PIRSR" id="PIRSR038895-2"/>
    </source>
</evidence>
<dbReference type="GO" id="GO:0005759">
    <property type="term" value="C:mitochondrial matrix"/>
    <property type="evidence" value="ECO:0007669"/>
    <property type="project" value="UniProtKB-SubCell"/>
</dbReference>
<dbReference type="InterPro" id="IPR023600">
    <property type="entry name" value="Folylpolyglutamate_synth_euk"/>
</dbReference>
<keyword evidence="21" id="KW-1185">Reference proteome</keyword>
<evidence type="ECO:0000256" key="6">
    <source>
        <dbReference type="ARBA" id="ARBA00022490"/>
    </source>
</evidence>
<dbReference type="GO" id="GO:0005829">
    <property type="term" value="C:cytosol"/>
    <property type="evidence" value="ECO:0007669"/>
    <property type="project" value="TreeGrafter"/>
</dbReference>